<evidence type="ECO:0000313" key="3">
    <source>
        <dbReference type="Proteomes" id="UP000585474"/>
    </source>
</evidence>
<dbReference type="OrthoDB" id="5980302at2759"/>
<comment type="caution">
    <text evidence="2">The sequence shown here is derived from an EMBL/GenBank/DDBJ whole genome shotgun (WGS) entry which is preliminary data.</text>
</comment>
<reference evidence="2 3" key="1">
    <citation type="submission" date="2019-07" db="EMBL/GenBank/DDBJ databases">
        <title>De Novo Assembly of kiwifruit Actinidia rufa.</title>
        <authorList>
            <person name="Sugita-Konishi S."/>
            <person name="Sato K."/>
            <person name="Mori E."/>
            <person name="Abe Y."/>
            <person name="Kisaki G."/>
            <person name="Hamano K."/>
            <person name="Suezawa K."/>
            <person name="Otani M."/>
            <person name="Fukuda T."/>
            <person name="Manabe T."/>
            <person name="Gomi K."/>
            <person name="Tabuchi M."/>
            <person name="Akimitsu K."/>
            <person name="Kataoka I."/>
        </authorList>
    </citation>
    <scope>NUCLEOTIDE SEQUENCE [LARGE SCALE GENOMIC DNA]</scope>
    <source>
        <strain evidence="3">cv. Fuchu</strain>
    </source>
</reference>
<dbReference type="EMBL" id="BJWL01000018">
    <property type="protein sequence ID" value="GFZ06742.1"/>
    <property type="molecule type" value="Genomic_DNA"/>
</dbReference>
<gene>
    <name evidence="2" type="ORF">Acr_18g0009120</name>
</gene>
<proteinExistence type="predicted"/>
<feature type="region of interest" description="Disordered" evidence="1">
    <location>
        <begin position="165"/>
        <end position="185"/>
    </location>
</feature>
<keyword evidence="3" id="KW-1185">Reference proteome</keyword>
<name>A0A7J0G7P2_9ERIC</name>
<protein>
    <submittedName>
        <fullName evidence="2">Uncharacterized protein</fullName>
    </submittedName>
</protein>
<dbReference type="Proteomes" id="UP000585474">
    <property type="component" value="Unassembled WGS sequence"/>
</dbReference>
<evidence type="ECO:0000256" key="1">
    <source>
        <dbReference type="SAM" id="MobiDB-lite"/>
    </source>
</evidence>
<sequence>MLPSHLYASLCQLRPNRAHGDTLMRQVELSFNAEDLLHVYTVVQLKRKPSTPFFKVTITCTLGFLVGHKRVPSCGGRSLLIPKGQWSSFGLSEECKAAIRAVNKRRALRKVTNLLTYEPVYCHIIPHKDDEFGRIRLPALFMALTVQVEAEPNLSEAPLLDKQKEKQFVGGPSKKSKKKKGETSSAFLPSSNVHAELCLVVAQAVILPKDVANLTKEGSEEIHNLLVMQQEGWLPCLRELGIPFDNPTWTVTPPEVKPVDPPQAYSPLMLPSFNEEELLKEMADEVPEMYPEVVGDLIQDTVKASAAAENGSNGDVSPDL</sequence>
<accession>A0A7J0G7P2</accession>
<dbReference type="AlphaFoldDB" id="A0A7J0G7P2"/>
<organism evidence="2 3">
    <name type="scientific">Actinidia rufa</name>
    <dbReference type="NCBI Taxonomy" id="165716"/>
    <lineage>
        <taxon>Eukaryota</taxon>
        <taxon>Viridiplantae</taxon>
        <taxon>Streptophyta</taxon>
        <taxon>Embryophyta</taxon>
        <taxon>Tracheophyta</taxon>
        <taxon>Spermatophyta</taxon>
        <taxon>Magnoliopsida</taxon>
        <taxon>eudicotyledons</taxon>
        <taxon>Gunneridae</taxon>
        <taxon>Pentapetalae</taxon>
        <taxon>asterids</taxon>
        <taxon>Ericales</taxon>
        <taxon>Actinidiaceae</taxon>
        <taxon>Actinidia</taxon>
    </lineage>
</organism>
<evidence type="ECO:0000313" key="2">
    <source>
        <dbReference type="EMBL" id="GFZ06742.1"/>
    </source>
</evidence>